<dbReference type="InterPro" id="IPR044814">
    <property type="entry name" value="Terpene_cyclase_plant_C1"/>
</dbReference>
<dbReference type="InterPro" id="IPR005630">
    <property type="entry name" value="Terpene_synthase_metal-bd"/>
</dbReference>
<reference evidence="8" key="1">
    <citation type="journal article" date="2022" name="Proc. Natl. Acad. Sci. U.S.A.">
        <title>Origin and early evolution of the plant terpene synthase family.</title>
        <authorList>
            <person name="Jia Q."/>
            <person name="Brown R."/>
            <person name="Koellner T.G."/>
            <person name="Fu J."/>
            <person name="Chen X."/>
            <person name="Wong G.K.-S."/>
            <person name="Gershenzon J."/>
            <person name="Peters R.J."/>
            <person name="Chen F."/>
        </authorList>
    </citation>
    <scope>NUCLEOTIDE SEQUENCE</scope>
</reference>
<feature type="compositionally biased region" description="Polar residues" evidence="5">
    <location>
        <begin position="45"/>
        <end position="67"/>
    </location>
</feature>
<feature type="domain" description="Terpene synthase N-terminal" evidence="6">
    <location>
        <begin position="255"/>
        <end position="461"/>
    </location>
</feature>
<dbReference type="CDD" id="cd00684">
    <property type="entry name" value="Terpene_cyclase_plant_C1"/>
    <property type="match status" value="1"/>
</dbReference>
<dbReference type="PANTHER" id="PTHR31739:SF4">
    <property type="entry name" value="ENT-COPALYL DIPHOSPHATE SYNTHASE, CHLOROPLASTIC"/>
    <property type="match status" value="1"/>
</dbReference>
<dbReference type="GO" id="GO:0010333">
    <property type="term" value="F:terpene synthase activity"/>
    <property type="evidence" value="ECO:0007669"/>
    <property type="project" value="InterPro"/>
</dbReference>
<feature type="domain" description="Terpene synthase metal-binding" evidence="7">
    <location>
        <begin position="537"/>
        <end position="759"/>
    </location>
</feature>
<name>A0A8U0DCA5_9TRAC</name>
<evidence type="ECO:0000256" key="2">
    <source>
        <dbReference type="ARBA" id="ARBA00004721"/>
    </source>
</evidence>
<evidence type="ECO:0000256" key="3">
    <source>
        <dbReference type="ARBA" id="ARBA00022723"/>
    </source>
</evidence>
<dbReference type="InterPro" id="IPR050148">
    <property type="entry name" value="Terpene_synthase-like"/>
</dbReference>
<dbReference type="Gene3D" id="1.50.10.130">
    <property type="entry name" value="Terpene synthase, N-terminal domain"/>
    <property type="match status" value="1"/>
</dbReference>
<evidence type="ECO:0000256" key="5">
    <source>
        <dbReference type="SAM" id="MobiDB-lite"/>
    </source>
</evidence>
<dbReference type="GO" id="GO:0000287">
    <property type="term" value="F:magnesium ion binding"/>
    <property type="evidence" value="ECO:0007669"/>
    <property type="project" value="InterPro"/>
</dbReference>
<sequence length="818" mass="93299">MCSSASSPAASNRFQPIQCSIQGLDQVSRRKTAPLKLLLPPRAVQESSGSQTATWTTKRTLPEQQEVQRGSDEIWELIERIKRMFQAMGDGKVSISAYDTAWVARVPALDGRDAPQFPEALRWITKHQLADGSWGDKDLFLAYDRVCSTLACIVALRTWRTGERIIAKGVEFIKGTMAKMETEDSTHMPIGFEIVFPAMVEEARELGLDIQDDAPVLQRINAEREKKLQRIPMDVLHSHPTTLLHSLEGLHKLVDWQRIMKLQSPDGSFLFSPASTACALMHTGDERCLQYIKKILEDFNGGVPNVYPVDLFEHVWIVDRLQRLGIARYFKQEIRDSLDYVYRYWTDKGIGWARESPVQDVDDTAMAFRLLRMHGYDVSPGVFENFQKGSEFFCFSGQAGQAVTGMYNLFRASQVRFPKETILQQAYEFSKDFLSKKQEKNELIDKWIIMKDIPGEVDFALNYPFLSSLQRVETRRYLEQYGTDDVWIGKSLYRMPYVNNQAFLALAKADYNLCQSLHRKELQRLKRWYQESKFSLCNFSLQKLVETYFSAAATIFEPELEPARIIWSQCWLISILVKEYFSTEGSVCELSDFVAAIERWNPIDAGRNLSSKAQLLFMGLFTVVNEQGKQGLMYQGRDITQELQEVWHKWAASFLQKAKWKAAGYQPSMEEYIPSASSEMEPAVRSTLHFVGENISAETARGPGLLKLMNITASLVDDIQEYKDQKGNCSCCSSIHIYSHDRQVTGDEALTEVQKVADEYGAHLLYETLHSTELPSACNQLFLAATRVKNLLANAKSSCRVADKMYTHVQRVLFESAV</sequence>
<keyword evidence="3" id="KW-0479">Metal-binding</keyword>
<protein>
    <submittedName>
        <fullName evidence="8">Ent-copalyl diphosphate synthase</fullName>
    </submittedName>
</protein>
<evidence type="ECO:0000259" key="6">
    <source>
        <dbReference type="Pfam" id="PF01397"/>
    </source>
</evidence>
<feature type="region of interest" description="Disordered" evidence="5">
    <location>
        <begin position="43"/>
        <end position="67"/>
    </location>
</feature>
<dbReference type="SFLD" id="SFLDG01014">
    <property type="entry name" value="Terpene_Cyclase_Like_1_N-term"/>
    <property type="match status" value="1"/>
</dbReference>
<dbReference type="FunFam" id="1.50.10.130:FF:000002">
    <property type="entry name" value="Ent-copalyl diphosphate synthase, chloroplastic"/>
    <property type="match status" value="1"/>
</dbReference>
<evidence type="ECO:0000259" key="7">
    <source>
        <dbReference type="Pfam" id="PF03936"/>
    </source>
</evidence>
<dbReference type="PANTHER" id="PTHR31739">
    <property type="entry name" value="ENT-COPALYL DIPHOSPHATE SYNTHASE, CHLOROPLASTIC"/>
    <property type="match status" value="1"/>
</dbReference>
<dbReference type="AlphaFoldDB" id="A0A8U0DCA5"/>
<dbReference type="SUPFAM" id="SSF48239">
    <property type="entry name" value="Terpenoid cyclases/Protein prenyltransferases"/>
    <property type="match status" value="2"/>
</dbReference>
<keyword evidence="4" id="KW-0460">Magnesium</keyword>
<organism evidence="8">
    <name type="scientific">Selaginella wallacei</name>
    <dbReference type="NCBI Taxonomy" id="189577"/>
    <lineage>
        <taxon>Eukaryota</taxon>
        <taxon>Viridiplantae</taxon>
        <taxon>Streptophyta</taxon>
        <taxon>Embryophyta</taxon>
        <taxon>Tracheophyta</taxon>
        <taxon>Lycopodiopsida</taxon>
        <taxon>Selaginellales</taxon>
        <taxon>Selaginellaceae</taxon>
        <taxon>Selaginella</taxon>
    </lineage>
</organism>
<accession>A0A8U0DCA5</accession>
<evidence type="ECO:0000256" key="4">
    <source>
        <dbReference type="ARBA" id="ARBA00022842"/>
    </source>
</evidence>
<comment type="cofactor">
    <cofactor evidence="1">
        <name>Mg(2+)</name>
        <dbReference type="ChEBI" id="CHEBI:18420"/>
    </cofactor>
</comment>
<dbReference type="SFLD" id="SFLDG01605">
    <property type="entry name" value="Terpene_Cyclase_Like_1_N-term"/>
    <property type="match status" value="1"/>
</dbReference>
<proteinExistence type="evidence at transcript level"/>
<dbReference type="GO" id="GO:0016102">
    <property type="term" value="P:diterpenoid biosynthetic process"/>
    <property type="evidence" value="ECO:0007669"/>
    <property type="project" value="InterPro"/>
</dbReference>
<dbReference type="InterPro" id="IPR008930">
    <property type="entry name" value="Terpenoid_cyclase/PrenylTrfase"/>
</dbReference>
<comment type="pathway">
    <text evidence="2">Secondary metabolite biosynthesis; terpenoid biosynthesis.</text>
</comment>
<dbReference type="Pfam" id="PF03936">
    <property type="entry name" value="Terpene_synth_C"/>
    <property type="match status" value="1"/>
</dbReference>
<evidence type="ECO:0000256" key="1">
    <source>
        <dbReference type="ARBA" id="ARBA00001946"/>
    </source>
</evidence>
<evidence type="ECO:0000313" key="8">
    <source>
        <dbReference type="EMBL" id="UPQ49773.1"/>
    </source>
</evidence>
<dbReference type="InterPro" id="IPR001906">
    <property type="entry name" value="Terpene_synth_N"/>
</dbReference>
<dbReference type="EMBL" id="OL989434">
    <property type="protein sequence ID" value="UPQ49773.1"/>
    <property type="molecule type" value="mRNA"/>
</dbReference>
<dbReference type="Gene3D" id="1.10.600.10">
    <property type="entry name" value="Farnesyl Diphosphate Synthase"/>
    <property type="match status" value="1"/>
</dbReference>
<dbReference type="SUPFAM" id="SSF48576">
    <property type="entry name" value="Terpenoid synthases"/>
    <property type="match status" value="1"/>
</dbReference>
<dbReference type="Pfam" id="PF01397">
    <property type="entry name" value="Terpene_synth"/>
    <property type="match status" value="1"/>
</dbReference>
<dbReference type="InterPro" id="IPR008949">
    <property type="entry name" value="Isoprenoid_synthase_dom_sf"/>
</dbReference>
<dbReference type="InterPro" id="IPR036965">
    <property type="entry name" value="Terpene_synth_N_sf"/>
</dbReference>
<dbReference type="Gene3D" id="1.50.10.160">
    <property type="match status" value="1"/>
</dbReference>